<evidence type="ECO:0000259" key="11">
    <source>
        <dbReference type="PROSITE" id="PS51918"/>
    </source>
</evidence>
<dbReference type="GO" id="GO:0008173">
    <property type="term" value="F:RNA methyltransferase activity"/>
    <property type="evidence" value="ECO:0007669"/>
    <property type="project" value="InterPro"/>
</dbReference>
<dbReference type="SFLD" id="SFLDF00275">
    <property type="entry name" value="adenosine_C2_methyltransferase"/>
    <property type="match status" value="1"/>
</dbReference>
<dbReference type="PIRSF" id="PIRSF006004">
    <property type="entry name" value="CHP00048"/>
    <property type="match status" value="1"/>
</dbReference>
<dbReference type="InterPro" id="IPR004383">
    <property type="entry name" value="rRNA_lsu_MTrfase_RlmN/Cfr"/>
</dbReference>
<evidence type="ECO:0000256" key="3">
    <source>
        <dbReference type="ARBA" id="ARBA00022485"/>
    </source>
</evidence>
<keyword evidence="9" id="KW-0408">Iron</keyword>
<evidence type="ECO:0000256" key="8">
    <source>
        <dbReference type="ARBA" id="ARBA00022723"/>
    </source>
</evidence>
<feature type="domain" description="Radical SAM core" evidence="11">
    <location>
        <begin position="94"/>
        <end position="333"/>
    </location>
</feature>
<dbReference type="GO" id="GO:0005737">
    <property type="term" value="C:cytoplasm"/>
    <property type="evidence" value="ECO:0007669"/>
    <property type="project" value="UniProtKB-SubCell"/>
</dbReference>
<sequence length="346" mass="39794">MPLATRHDVFIRFFPQAPAFRWRQIEREFFAVPKKTWAHLLTLPREMRTQLAVRVPWVSYTQSEVFSSKKKDTYKAVLTLVDGARVETVLMANARDQWTICVSSQVGCAMACTFCATGKMGFTRNLSSDEIVDQYRFWRYYLAQHPDLPKRISNVVFMGMGEPMANYDQVKRAVQTWLEFTDLGRTRITVSTVGFLPRLEKLIDDPDWPHVRLAVSLHSADGTTRKEIVPTSYDDFLARLRTWAQNYLKKYGQGRHHLTFEYVMLSDVNDTDMHAKKLARFVNQIGKVRVNLIPYNFTDGKFAKSRETQIIAFKKILEDAGVTVTVRKTMGDDIAAACGQLITQKS</sequence>
<dbReference type="STRING" id="1798542.A3F54_02230"/>
<dbReference type="GO" id="GO:0046872">
    <property type="term" value="F:metal ion binding"/>
    <property type="evidence" value="ECO:0007669"/>
    <property type="project" value="UniProtKB-KW"/>
</dbReference>
<keyword evidence="3" id="KW-0004">4Fe-4S</keyword>
<dbReference type="SFLD" id="SFLDG01062">
    <property type="entry name" value="methyltransferase_(Class_A)"/>
    <property type="match status" value="1"/>
</dbReference>
<dbReference type="Gene3D" id="3.20.20.70">
    <property type="entry name" value="Aldolase class I"/>
    <property type="match status" value="1"/>
</dbReference>
<dbReference type="GO" id="GO:0070475">
    <property type="term" value="P:rRNA base methylation"/>
    <property type="evidence" value="ECO:0007669"/>
    <property type="project" value="TreeGrafter"/>
</dbReference>
<dbReference type="InterPro" id="IPR007197">
    <property type="entry name" value="rSAM"/>
</dbReference>
<accession>A0A1G2B055</accession>
<gene>
    <name evidence="12" type="ORF">A3F54_02230</name>
</gene>
<evidence type="ECO:0000256" key="5">
    <source>
        <dbReference type="ARBA" id="ARBA00022603"/>
    </source>
</evidence>
<dbReference type="PANTHER" id="PTHR30544:SF5">
    <property type="entry name" value="RADICAL SAM CORE DOMAIN-CONTAINING PROTEIN"/>
    <property type="match status" value="1"/>
</dbReference>
<dbReference type="GO" id="GO:0030488">
    <property type="term" value="P:tRNA methylation"/>
    <property type="evidence" value="ECO:0007669"/>
    <property type="project" value="TreeGrafter"/>
</dbReference>
<organism evidence="12 13">
    <name type="scientific">Candidatus Kerfeldbacteria bacterium RIFCSPHIGHO2_12_FULL_48_17</name>
    <dbReference type="NCBI Taxonomy" id="1798542"/>
    <lineage>
        <taxon>Bacteria</taxon>
        <taxon>Candidatus Kerfeldiibacteriota</taxon>
    </lineage>
</organism>
<dbReference type="InterPro" id="IPR040072">
    <property type="entry name" value="Methyltransferase_A"/>
</dbReference>
<name>A0A1G2B055_9BACT</name>
<keyword evidence="6" id="KW-0808">Transferase</keyword>
<keyword evidence="10" id="KW-0411">Iron-sulfur</keyword>
<keyword evidence="8" id="KW-0479">Metal-binding</keyword>
<comment type="caution">
    <text evidence="12">The sequence shown here is derived from an EMBL/GenBank/DDBJ whole genome shotgun (WGS) entry which is preliminary data.</text>
</comment>
<dbReference type="SFLD" id="SFLDS00029">
    <property type="entry name" value="Radical_SAM"/>
    <property type="match status" value="1"/>
</dbReference>
<dbReference type="SUPFAM" id="SSF102114">
    <property type="entry name" value="Radical SAM enzymes"/>
    <property type="match status" value="1"/>
</dbReference>
<keyword evidence="7" id="KW-0949">S-adenosyl-L-methionine</keyword>
<dbReference type="Proteomes" id="UP000176952">
    <property type="component" value="Unassembled WGS sequence"/>
</dbReference>
<keyword evidence="5" id="KW-0489">Methyltransferase</keyword>
<proteinExistence type="predicted"/>
<evidence type="ECO:0000256" key="2">
    <source>
        <dbReference type="ARBA" id="ARBA00004496"/>
    </source>
</evidence>
<dbReference type="PANTHER" id="PTHR30544">
    <property type="entry name" value="23S RRNA METHYLTRANSFERASE"/>
    <property type="match status" value="1"/>
</dbReference>
<evidence type="ECO:0000313" key="13">
    <source>
        <dbReference type="Proteomes" id="UP000176952"/>
    </source>
</evidence>
<evidence type="ECO:0000256" key="6">
    <source>
        <dbReference type="ARBA" id="ARBA00022679"/>
    </source>
</evidence>
<dbReference type="GO" id="GO:0051539">
    <property type="term" value="F:4 iron, 4 sulfur cluster binding"/>
    <property type="evidence" value="ECO:0007669"/>
    <property type="project" value="UniProtKB-KW"/>
</dbReference>
<evidence type="ECO:0000313" key="12">
    <source>
        <dbReference type="EMBL" id="OGY82345.1"/>
    </source>
</evidence>
<dbReference type="AlphaFoldDB" id="A0A1G2B055"/>
<dbReference type="InterPro" id="IPR058240">
    <property type="entry name" value="rSAM_sf"/>
</dbReference>
<comment type="cofactor">
    <cofactor evidence="1">
        <name>[4Fe-4S] cluster</name>
        <dbReference type="ChEBI" id="CHEBI:49883"/>
    </cofactor>
</comment>
<dbReference type="PROSITE" id="PS51918">
    <property type="entry name" value="RADICAL_SAM"/>
    <property type="match status" value="1"/>
</dbReference>
<evidence type="ECO:0000256" key="9">
    <source>
        <dbReference type="ARBA" id="ARBA00023004"/>
    </source>
</evidence>
<dbReference type="InterPro" id="IPR013785">
    <property type="entry name" value="Aldolase_TIM"/>
</dbReference>
<evidence type="ECO:0000256" key="4">
    <source>
        <dbReference type="ARBA" id="ARBA00022490"/>
    </source>
</evidence>
<comment type="subcellular location">
    <subcellularLocation>
        <location evidence="2">Cytoplasm</location>
    </subcellularLocation>
</comment>
<dbReference type="CDD" id="cd01335">
    <property type="entry name" value="Radical_SAM"/>
    <property type="match status" value="1"/>
</dbReference>
<evidence type="ECO:0000256" key="10">
    <source>
        <dbReference type="ARBA" id="ARBA00023014"/>
    </source>
</evidence>
<evidence type="ECO:0000256" key="7">
    <source>
        <dbReference type="ARBA" id="ARBA00022691"/>
    </source>
</evidence>
<keyword evidence="4" id="KW-0963">Cytoplasm</keyword>
<evidence type="ECO:0000256" key="1">
    <source>
        <dbReference type="ARBA" id="ARBA00001966"/>
    </source>
</evidence>
<dbReference type="Pfam" id="PF04055">
    <property type="entry name" value="Radical_SAM"/>
    <property type="match status" value="1"/>
</dbReference>
<dbReference type="EMBL" id="MHKD01000032">
    <property type="protein sequence ID" value="OGY82345.1"/>
    <property type="molecule type" value="Genomic_DNA"/>
</dbReference>
<protein>
    <recommendedName>
        <fullName evidence="11">Radical SAM core domain-containing protein</fullName>
    </recommendedName>
</protein>
<reference evidence="12 13" key="1">
    <citation type="journal article" date="2016" name="Nat. Commun.">
        <title>Thousands of microbial genomes shed light on interconnected biogeochemical processes in an aquifer system.</title>
        <authorList>
            <person name="Anantharaman K."/>
            <person name="Brown C.T."/>
            <person name="Hug L.A."/>
            <person name="Sharon I."/>
            <person name="Castelle C.J."/>
            <person name="Probst A.J."/>
            <person name="Thomas B.C."/>
            <person name="Singh A."/>
            <person name="Wilkins M.J."/>
            <person name="Karaoz U."/>
            <person name="Brodie E.L."/>
            <person name="Williams K.H."/>
            <person name="Hubbard S.S."/>
            <person name="Banfield J.F."/>
        </authorList>
    </citation>
    <scope>NUCLEOTIDE SEQUENCE [LARGE SCALE GENOMIC DNA]</scope>
</reference>